<dbReference type="Proteomes" id="UP000309997">
    <property type="component" value="Unassembled WGS sequence"/>
</dbReference>
<comment type="caution">
    <text evidence="1">The sequence shown here is derived from an EMBL/GenBank/DDBJ whole genome shotgun (WGS) entry which is preliminary data.</text>
</comment>
<sequence length="127" mass="14506">MLRRICPSVAIHCHFQVQVTSCPKRNMGPLPVNLRQEGLLSSTAEITKWNILRQQIVMLDRRQHVQLPPITLMALGSKQDWFSKCPSGSSCSNRSCKLTMRMVLGEEAIWHERTGFAFLLDLLGKMR</sequence>
<organism evidence="1 2">
    <name type="scientific">Populus alba</name>
    <name type="common">White poplar</name>
    <dbReference type="NCBI Taxonomy" id="43335"/>
    <lineage>
        <taxon>Eukaryota</taxon>
        <taxon>Viridiplantae</taxon>
        <taxon>Streptophyta</taxon>
        <taxon>Embryophyta</taxon>
        <taxon>Tracheophyta</taxon>
        <taxon>Spermatophyta</taxon>
        <taxon>Magnoliopsida</taxon>
        <taxon>eudicotyledons</taxon>
        <taxon>Gunneridae</taxon>
        <taxon>Pentapetalae</taxon>
        <taxon>rosids</taxon>
        <taxon>fabids</taxon>
        <taxon>Malpighiales</taxon>
        <taxon>Salicaceae</taxon>
        <taxon>Saliceae</taxon>
        <taxon>Populus</taxon>
    </lineage>
</organism>
<accession>A0ACC4BKS3</accession>
<keyword evidence="2" id="KW-1185">Reference proteome</keyword>
<gene>
    <name evidence="1" type="ORF">D5086_020470</name>
</gene>
<evidence type="ECO:0000313" key="1">
    <source>
        <dbReference type="EMBL" id="KAL3578966.1"/>
    </source>
</evidence>
<reference evidence="1 2" key="1">
    <citation type="journal article" date="2024" name="Plant Biotechnol. J.">
        <title>Genome and CRISPR/Cas9 system of a widespread forest tree (Populus alba) in the world.</title>
        <authorList>
            <person name="Liu Y.J."/>
            <person name="Jiang P.F."/>
            <person name="Han X.M."/>
            <person name="Li X.Y."/>
            <person name="Wang H.M."/>
            <person name="Wang Y.J."/>
            <person name="Wang X.X."/>
            <person name="Zeng Q.Y."/>
        </authorList>
    </citation>
    <scope>NUCLEOTIDE SEQUENCE [LARGE SCALE GENOMIC DNA]</scope>
    <source>
        <strain evidence="2">cv. PAL-ZL1</strain>
    </source>
</reference>
<name>A0ACC4BKS3_POPAL</name>
<protein>
    <submittedName>
        <fullName evidence="1">Uncharacterized protein</fullName>
    </submittedName>
</protein>
<evidence type="ECO:0000313" key="2">
    <source>
        <dbReference type="Proteomes" id="UP000309997"/>
    </source>
</evidence>
<proteinExistence type="predicted"/>
<dbReference type="EMBL" id="RCHU02000010">
    <property type="protein sequence ID" value="KAL3578966.1"/>
    <property type="molecule type" value="Genomic_DNA"/>
</dbReference>